<keyword evidence="7 11" id="KW-0100">Branched-chain amino acid biosynthesis</keyword>
<dbReference type="GO" id="GO:0004084">
    <property type="term" value="F:branched-chain-amino-acid transaminase activity"/>
    <property type="evidence" value="ECO:0007669"/>
    <property type="project" value="UniProtKB-EC"/>
</dbReference>
<evidence type="ECO:0000256" key="7">
    <source>
        <dbReference type="ARBA" id="ARBA00023304"/>
    </source>
</evidence>
<comment type="cofactor">
    <cofactor evidence="1 10">
        <name>pyridoxal 5'-phosphate</name>
        <dbReference type="ChEBI" id="CHEBI:597326"/>
    </cofactor>
</comment>
<evidence type="ECO:0000313" key="12">
    <source>
        <dbReference type="EMBL" id="GLB36823.1"/>
    </source>
</evidence>
<comment type="catalytic activity">
    <reaction evidence="11">
        <text>L-leucine + 2-oxoglutarate = 4-methyl-2-oxopentanoate + L-glutamate</text>
        <dbReference type="Rhea" id="RHEA:18321"/>
        <dbReference type="ChEBI" id="CHEBI:16810"/>
        <dbReference type="ChEBI" id="CHEBI:17865"/>
        <dbReference type="ChEBI" id="CHEBI:29985"/>
        <dbReference type="ChEBI" id="CHEBI:57427"/>
        <dbReference type="EC" id="2.6.1.42"/>
    </reaction>
</comment>
<dbReference type="PIRSF" id="PIRSF006468">
    <property type="entry name" value="BCAT1"/>
    <property type="match status" value="1"/>
</dbReference>
<dbReference type="EC" id="2.6.1.42" evidence="11"/>
<evidence type="ECO:0000256" key="1">
    <source>
        <dbReference type="ARBA" id="ARBA00001933"/>
    </source>
</evidence>
<dbReference type="InterPro" id="IPR018300">
    <property type="entry name" value="Aminotrans_IV_CS"/>
</dbReference>
<evidence type="ECO:0000256" key="3">
    <source>
        <dbReference type="ARBA" id="ARBA00022576"/>
    </source>
</evidence>
<evidence type="ECO:0000256" key="10">
    <source>
        <dbReference type="RuleBase" id="RU004516"/>
    </source>
</evidence>
<dbReference type="InterPro" id="IPR043132">
    <property type="entry name" value="BCAT-like_C"/>
</dbReference>
<name>A0A9P3PIY9_LYOSH</name>
<dbReference type="GO" id="GO:0009099">
    <property type="term" value="P:L-valine biosynthetic process"/>
    <property type="evidence" value="ECO:0007669"/>
    <property type="project" value="TreeGrafter"/>
</dbReference>
<feature type="modified residue" description="N6-(pyridoxal phosphate)lysine" evidence="8">
    <location>
        <position position="213"/>
    </location>
</feature>
<dbReference type="OrthoDB" id="1732691at2759"/>
<evidence type="ECO:0000256" key="6">
    <source>
        <dbReference type="ARBA" id="ARBA00022898"/>
    </source>
</evidence>
<proteinExistence type="inferred from homology"/>
<evidence type="ECO:0000256" key="9">
    <source>
        <dbReference type="RuleBase" id="RU004106"/>
    </source>
</evidence>
<gene>
    <name evidence="12" type="primary">BAT2</name>
    <name evidence="12" type="ORF">LshimejAT787_0311100</name>
</gene>
<dbReference type="InterPro" id="IPR005786">
    <property type="entry name" value="B_amino_transII"/>
</dbReference>
<evidence type="ECO:0000256" key="4">
    <source>
        <dbReference type="ARBA" id="ARBA00022605"/>
    </source>
</evidence>
<reference evidence="12" key="1">
    <citation type="submission" date="2022-07" db="EMBL/GenBank/DDBJ databases">
        <title>The genome of Lyophyllum shimeji provides insight into the initial evolution of ectomycorrhizal fungal genome.</title>
        <authorList>
            <person name="Kobayashi Y."/>
            <person name="Shibata T."/>
            <person name="Hirakawa H."/>
            <person name="Shigenobu S."/>
            <person name="Nishiyama T."/>
            <person name="Yamada A."/>
            <person name="Hasebe M."/>
            <person name="Kawaguchi M."/>
        </authorList>
    </citation>
    <scope>NUCLEOTIDE SEQUENCE</scope>
    <source>
        <strain evidence="12">AT787</strain>
    </source>
</reference>
<keyword evidence="13" id="KW-1185">Reference proteome</keyword>
<dbReference type="InterPro" id="IPR033939">
    <property type="entry name" value="BCAT_family"/>
</dbReference>
<dbReference type="InterPro" id="IPR036038">
    <property type="entry name" value="Aminotransferase-like"/>
</dbReference>
<comment type="catalytic activity">
    <reaction evidence="11">
        <text>L-isoleucine + 2-oxoglutarate = (S)-3-methyl-2-oxopentanoate + L-glutamate</text>
        <dbReference type="Rhea" id="RHEA:24801"/>
        <dbReference type="ChEBI" id="CHEBI:16810"/>
        <dbReference type="ChEBI" id="CHEBI:29985"/>
        <dbReference type="ChEBI" id="CHEBI:35146"/>
        <dbReference type="ChEBI" id="CHEBI:58045"/>
        <dbReference type="EC" id="2.6.1.42"/>
    </reaction>
</comment>
<comment type="caution">
    <text evidence="12">The sequence shown here is derived from an EMBL/GenBank/DDBJ whole genome shotgun (WGS) entry which is preliminary data.</text>
</comment>
<dbReference type="CDD" id="cd01557">
    <property type="entry name" value="BCAT_beta_family"/>
    <property type="match status" value="1"/>
</dbReference>
<evidence type="ECO:0000256" key="2">
    <source>
        <dbReference type="ARBA" id="ARBA00009320"/>
    </source>
</evidence>
<dbReference type="Pfam" id="PF01063">
    <property type="entry name" value="Aminotran_4"/>
    <property type="match status" value="1"/>
</dbReference>
<evidence type="ECO:0000256" key="11">
    <source>
        <dbReference type="RuleBase" id="RU004517"/>
    </source>
</evidence>
<dbReference type="EMBL" id="BRPK01000003">
    <property type="protein sequence ID" value="GLB36823.1"/>
    <property type="molecule type" value="Genomic_DNA"/>
</dbReference>
<dbReference type="AlphaFoldDB" id="A0A9P3PIY9"/>
<evidence type="ECO:0000256" key="8">
    <source>
        <dbReference type="PIRSR" id="PIRSR006468-1"/>
    </source>
</evidence>
<dbReference type="PANTHER" id="PTHR11825:SF44">
    <property type="entry name" value="BRANCHED-CHAIN-AMINO-ACID AMINOTRANSFERASE"/>
    <property type="match status" value="1"/>
</dbReference>
<dbReference type="PROSITE" id="PS00770">
    <property type="entry name" value="AA_TRANSFER_CLASS_4"/>
    <property type="match status" value="1"/>
</dbReference>
<dbReference type="GO" id="GO:0005739">
    <property type="term" value="C:mitochondrion"/>
    <property type="evidence" value="ECO:0007669"/>
    <property type="project" value="TreeGrafter"/>
</dbReference>
<dbReference type="PANTHER" id="PTHR11825">
    <property type="entry name" value="SUBGROUP IIII AMINOTRANSFERASE"/>
    <property type="match status" value="1"/>
</dbReference>
<dbReference type="SUPFAM" id="SSF56752">
    <property type="entry name" value="D-aminoacid aminotransferase-like PLP-dependent enzymes"/>
    <property type="match status" value="1"/>
</dbReference>
<protein>
    <recommendedName>
        <fullName evidence="11">Branched-chain-amino-acid aminotransferase</fullName>
        <ecNumber evidence="11">2.6.1.42</ecNumber>
    </recommendedName>
</protein>
<accession>A0A9P3PIY9</accession>
<keyword evidence="4 11" id="KW-0028">Amino-acid biosynthesis</keyword>
<evidence type="ECO:0000256" key="5">
    <source>
        <dbReference type="ARBA" id="ARBA00022679"/>
    </source>
</evidence>
<comment type="similarity">
    <text evidence="2 9">Belongs to the class-IV pyridoxal-phosphate-dependent aminotransferase family.</text>
</comment>
<evidence type="ECO:0000313" key="13">
    <source>
        <dbReference type="Proteomes" id="UP001063166"/>
    </source>
</evidence>
<dbReference type="Proteomes" id="UP001063166">
    <property type="component" value="Unassembled WGS sequence"/>
</dbReference>
<organism evidence="12 13">
    <name type="scientific">Lyophyllum shimeji</name>
    <name type="common">Hon-shimeji</name>
    <name type="synonym">Tricholoma shimeji</name>
    <dbReference type="NCBI Taxonomy" id="47721"/>
    <lineage>
        <taxon>Eukaryota</taxon>
        <taxon>Fungi</taxon>
        <taxon>Dikarya</taxon>
        <taxon>Basidiomycota</taxon>
        <taxon>Agaricomycotina</taxon>
        <taxon>Agaricomycetes</taxon>
        <taxon>Agaricomycetidae</taxon>
        <taxon>Agaricales</taxon>
        <taxon>Tricholomatineae</taxon>
        <taxon>Lyophyllaceae</taxon>
        <taxon>Lyophyllum</taxon>
    </lineage>
</organism>
<dbReference type="Gene3D" id="3.30.470.10">
    <property type="match status" value="1"/>
</dbReference>
<comment type="catalytic activity">
    <reaction evidence="11">
        <text>L-valine + 2-oxoglutarate = 3-methyl-2-oxobutanoate + L-glutamate</text>
        <dbReference type="Rhea" id="RHEA:24813"/>
        <dbReference type="ChEBI" id="CHEBI:11851"/>
        <dbReference type="ChEBI" id="CHEBI:16810"/>
        <dbReference type="ChEBI" id="CHEBI:29985"/>
        <dbReference type="ChEBI" id="CHEBI:57762"/>
        <dbReference type="EC" id="2.6.1.42"/>
    </reaction>
</comment>
<keyword evidence="6 10" id="KW-0663">Pyridoxal phosphate</keyword>
<keyword evidence="3 11" id="KW-0032">Aminotransferase</keyword>
<dbReference type="InterPro" id="IPR001544">
    <property type="entry name" value="Aminotrans_IV"/>
</dbReference>
<keyword evidence="5 11" id="KW-0808">Transferase</keyword>
<dbReference type="Gene3D" id="3.20.10.10">
    <property type="entry name" value="D-amino Acid Aminotransferase, subunit A, domain 2"/>
    <property type="match status" value="1"/>
</dbReference>
<dbReference type="InterPro" id="IPR043131">
    <property type="entry name" value="BCAT-like_N"/>
</dbReference>
<sequence length="394" mass="43111">MAATAKTSPPNGAAHIAELDASKLIVNLAETLKPIPEDAHFGEHKTDHMLVVSYEPTTGWSAPEIKPYGPFTLDPSSSCFQYCPNVFEGMKAYVGPNGEPRLFRSNKNMERLTRSAERVALPPFDEKELLVLIKRLVMIDKRWIPTKEGHSLYIRPTIIGTRTALGVAASDSALLYVFMTPTGPYFDSSAGGIPLQAVSKTVRSWPGGTGGHKLGLNYAPGFLPQRVAAKDGYVQILWLLPHEGEERITEAGAMNFFVVVKRDDGDLDVVTPPLDGTILPGITRLSCIELLQAHTEGRTVLPGIPATQRLYTHERPITMRELAAWTEEGKVVEAFGVGTAVAVLPIGRIGHEERDLVLPSQEGLGVVGKALLRRVLDIQTGRFEWEGWSEVCEV</sequence>
<dbReference type="GO" id="GO:0009098">
    <property type="term" value="P:L-leucine biosynthetic process"/>
    <property type="evidence" value="ECO:0007669"/>
    <property type="project" value="TreeGrafter"/>
</dbReference>